<evidence type="ECO:0000313" key="14">
    <source>
        <dbReference type="EMBL" id="ABB38217.2"/>
    </source>
</evidence>
<dbReference type="InterPro" id="IPR011527">
    <property type="entry name" value="ABC1_TM_dom"/>
</dbReference>
<keyword evidence="3" id="KW-1003">Cell membrane</keyword>
<dbReference type="PROSITE" id="PS50929">
    <property type="entry name" value="ABC_TM1F"/>
    <property type="match status" value="1"/>
</dbReference>
<dbReference type="GO" id="GO:0140359">
    <property type="term" value="F:ABC-type transporter activity"/>
    <property type="evidence" value="ECO:0007669"/>
    <property type="project" value="InterPro"/>
</dbReference>
<dbReference type="GO" id="GO:0034040">
    <property type="term" value="F:ATPase-coupled lipid transmembrane transporter activity"/>
    <property type="evidence" value="ECO:0007669"/>
    <property type="project" value="TreeGrafter"/>
</dbReference>
<keyword evidence="6" id="KW-0067">ATP-binding</keyword>
<dbReference type="EMBL" id="CP000112">
    <property type="protein sequence ID" value="ABB38217.2"/>
    <property type="molecule type" value="Genomic_DNA"/>
</dbReference>
<dbReference type="InterPro" id="IPR017750">
    <property type="entry name" value="ATPase_T1SS"/>
</dbReference>
<evidence type="ECO:0000256" key="2">
    <source>
        <dbReference type="ARBA" id="ARBA00022448"/>
    </source>
</evidence>
<dbReference type="FunFam" id="3.40.50.300:FF:000299">
    <property type="entry name" value="ABC transporter ATP-binding protein/permease"/>
    <property type="match status" value="1"/>
</dbReference>
<feature type="domain" description="ABC transmembrane type-1" evidence="12">
    <location>
        <begin position="185"/>
        <end position="463"/>
    </location>
</feature>
<dbReference type="AlphaFoldDB" id="Q312C9"/>
<keyword evidence="2" id="KW-0813">Transport</keyword>
<dbReference type="HOGENOM" id="CLU_000604_95_6_7"/>
<evidence type="ECO:0000256" key="8">
    <source>
        <dbReference type="ARBA" id="ARBA00023136"/>
    </source>
</evidence>
<feature type="transmembrane region" description="Helical" evidence="10">
    <location>
        <begin position="405"/>
        <end position="428"/>
    </location>
</feature>
<dbReference type="eggNOG" id="COG2274">
    <property type="taxonomic scope" value="Bacteria"/>
</dbReference>
<dbReference type="Gene3D" id="3.40.50.300">
    <property type="entry name" value="P-loop containing nucleotide triphosphate hydrolases"/>
    <property type="match status" value="1"/>
</dbReference>
<evidence type="ECO:0000256" key="9">
    <source>
        <dbReference type="SAM" id="MobiDB-lite"/>
    </source>
</evidence>
<evidence type="ECO:0000256" key="10">
    <source>
        <dbReference type="SAM" id="Phobius"/>
    </source>
</evidence>
<dbReference type="PANTHER" id="PTHR24221">
    <property type="entry name" value="ATP-BINDING CASSETTE SUB-FAMILY B"/>
    <property type="match status" value="1"/>
</dbReference>
<dbReference type="InterPro" id="IPR036640">
    <property type="entry name" value="ABC1_TM_sf"/>
</dbReference>
<dbReference type="PROSITE" id="PS50893">
    <property type="entry name" value="ABC_TRANSPORTER_2"/>
    <property type="match status" value="1"/>
</dbReference>
<dbReference type="PANTHER" id="PTHR24221:SF248">
    <property type="entry name" value="ABC TRANSPORTER TRANSMEMBRANE REGION"/>
    <property type="match status" value="1"/>
</dbReference>
<dbReference type="InterPro" id="IPR003439">
    <property type="entry name" value="ABC_transporter-like_ATP-bd"/>
</dbReference>
<keyword evidence="4 10" id="KW-0812">Transmembrane</keyword>
<dbReference type="GO" id="GO:0008233">
    <property type="term" value="F:peptidase activity"/>
    <property type="evidence" value="ECO:0007669"/>
    <property type="project" value="InterPro"/>
</dbReference>
<keyword evidence="5" id="KW-0547">Nucleotide-binding</keyword>
<dbReference type="Pfam" id="PF00664">
    <property type="entry name" value="ABC_membrane"/>
    <property type="match status" value="1"/>
</dbReference>
<dbReference type="KEGG" id="dde:Dde_1418"/>
<keyword evidence="7 10" id="KW-1133">Transmembrane helix</keyword>
<dbReference type="EC" id="3.6.3.43" evidence="14"/>
<dbReference type="SMART" id="SM00382">
    <property type="entry name" value="AAA"/>
    <property type="match status" value="1"/>
</dbReference>
<evidence type="ECO:0000259" key="13">
    <source>
        <dbReference type="PROSITE" id="PS50990"/>
    </source>
</evidence>
<evidence type="ECO:0000256" key="5">
    <source>
        <dbReference type="ARBA" id="ARBA00022741"/>
    </source>
</evidence>
<feature type="transmembrane region" description="Helical" evidence="10">
    <location>
        <begin position="185"/>
        <end position="207"/>
    </location>
</feature>
<feature type="transmembrane region" description="Helical" evidence="10">
    <location>
        <begin position="291"/>
        <end position="316"/>
    </location>
</feature>
<feature type="domain" description="ABC transporter" evidence="11">
    <location>
        <begin position="497"/>
        <end position="732"/>
    </location>
</feature>
<dbReference type="Gene3D" id="3.90.70.10">
    <property type="entry name" value="Cysteine proteinases"/>
    <property type="match status" value="1"/>
</dbReference>
<evidence type="ECO:0000256" key="1">
    <source>
        <dbReference type="ARBA" id="ARBA00004651"/>
    </source>
</evidence>
<feature type="region of interest" description="Disordered" evidence="9">
    <location>
        <begin position="1"/>
        <end position="24"/>
    </location>
</feature>
<dbReference type="SUPFAM" id="SSF52540">
    <property type="entry name" value="P-loop containing nucleoside triphosphate hydrolases"/>
    <property type="match status" value="1"/>
</dbReference>
<dbReference type="CDD" id="cd02421">
    <property type="entry name" value="Peptidase_C39_likeD"/>
    <property type="match status" value="1"/>
</dbReference>
<reference evidence="14 15" key="1">
    <citation type="journal article" date="2011" name="J. Bacteriol.">
        <title>Complete genome sequence and updated annotation of Desulfovibrio alaskensis G20.</title>
        <authorList>
            <person name="Hauser L.J."/>
            <person name="Land M.L."/>
            <person name="Brown S.D."/>
            <person name="Larimer F."/>
            <person name="Keller K.L."/>
            <person name="Rapp-Giles B.J."/>
            <person name="Price M.N."/>
            <person name="Lin M."/>
            <person name="Bruce D.C."/>
            <person name="Detter J.C."/>
            <person name="Tapia R."/>
            <person name="Han C.S."/>
            <person name="Goodwin L.A."/>
            <person name="Cheng J.F."/>
            <person name="Pitluck S."/>
            <person name="Copeland A."/>
            <person name="Lucas S."/>
            <person name="Nolan M."/>
            <person name="Lapidus A.L."/>
            <person name="Palumbo A.V."/>
            <person name="Wall J.D."/>
        </authorList>
    </citation>
    <scope>NUCLEOTIDE SEQUENCE [LARGE SCALE GENOMIC DNA]</scope>
    <source>
        <strain evidence="15">ATCC BAA 1058 / DSM 17464 / G20</strain>
    </source>
</reference>
<protein>
    <submittedName>
        <fullName evidence="14">Type I secretion system ATPase</fullName>
        <ecNumber evidence="14">3.6.3.43</ecNumber>
    </submittedName>
</protein>
<dbReference type="CDD" id="cd18587">
    <property type="entry name" value="ABC_6TM_LapB_like"/>
    <property type="match status" value="1"/>
</dbReference>
<dbReference type="Pfam" id="PF00005">
    <property type="entry name" value="ABC_tran"/>
    <property type="match status" value="1"/>
</dbReference>
<dbReference type="InterPro" id="IPR003593">
    <property type="entry name" value="AAA+_ATPase"/>
</dbReference>
<dbReference type="GO" id="GO:0016887">
    <property type="term" value="F:ATP hydrolysis activity"/>
    <property type="evidence" value="ECO:0007669"/>
    <property type="project" value="InterPro"/>
</dbReference>
<gene>
    <name evidence="14" type="ordered locus">Dde_1418</name>
</gene>
<feature type="transmembrane region" description="Helical" evidence="10">
    <location>
        <begin position="322"/>
        <end position="342"/>
    </location>
</feature>
<dbReference type="PROSITE" id="PS00211">
    <property type="entry name" value="ABC_TRANSPORTER_1"/>
    <property type="match status" value="1"/>
</dbReference>
<dbReference type="Proteomes" id="UP000002710">
    <property type="component" value="Chromosome"/>
</dbReference>
<dbReference type="InterPro" id="IPR039421">
    <property type="entry name" value="Type_1_exporter"/>
</dbReference>
<dbReference type="GO" id="GO:0005886">
    <property type="term" value="C:plasma membrane"/>
    <property type="evidence" value="ECO:0007669"/>
    <property type="project" value="UniProtKB-SubCell"/>
</dbReference>
<accession>Q312C9</accession>
<evidence type="ECO:0000259" key="12">
    <source>
        <dbReference type="PROSITE" id="PS50929"/>
    </source>
</evidence>
<keyword evidence="14" id="KW-0378">Hydrolase</keyword>
<proteinExistence type="predicted"/>
<comment type="subcellular location">
    <subcellularLocation>
        <location evidence="1">Cell membrane</location>
        <topology evidence="1">Multi-pass membrane protein</topology>
    </subcellularLocation>
</comment>
<dbReference type="NCBIfam" id="TIGR03375">
    <property type="entry name" value="type_I_sec_LssB"/>
    <property type="match status" value="1"/>
</dbReference>
<evidence type="ECO:0000256" key="7">
    <source>
        <dbReference type="ARBA" id="ARBA00022989"/>
    </source>
</evidence>
<dbReference type="GO" id="GO:0005524">
    <property type="term" value="F:ATP binding"/>
    <property type="evidence" value="ECO:0007669"/>
    <property type="project" value="UniProtKB-KW"/>
</dbReference>
<evidence type="ECO:0000256" key="6">
    <source>
        <dbReference type="ARBA" id="ARBA00022840"/>
    </source>
</evidence>
<dbReference type="Gene3D" id="1.20.1560.10">
    <property type="entry name" value="ABC transporter type 1, transmembrane domain"/>
    <property type="match status" value="1"/>
</dbReference>
<dbReference type="InterPro" id="IPR027417">
    <property type="entry name" value="P-loop_NTPase"/>
</dbReference>
<keyword evidence="8 10" id="KW-0472">Membrane</keyword>
<organism evidence="14 15">
    <name type="scientific">Oleidesulfovibrio alaskensis (strain ATCC BAA-1058 / DSM 17464 / G20)</name>
    <name type="common">Desulfovibrio alaskensis</name>
    <dbReference type="NCBI Taxonomy" id="207559"/>
    <lineage>
        <taxon>Bacteria</taxon>
        <taxon>Pseudomonadati</taxon>
        <taxon>Thermodesulfobacteriota</taxon>
        <taxon>Desulfovibrionia</taxon>
        <taxon>Desulfovibrionales</taxon>
        <taxon>Desulfovibrionaceae</taxon>
        <taxon>Oleidesulfovibrio</taxon>
    </lineage>
</organism>
<feature type="domain" description="Peptidase C39" evidence="13">
    <location>
        <begin position="27"/>
        <end position="149"/>
    </location>
</feature>
<evidence type="ECO:0000313" key="15">
    <source>
        <dbReference type="Proteomes" id="UP000002710"/>
    </source>
</evidence>
<dbReference type="InterPro" id="IPR005074">
    <property type="entry name" value="Peptidase_C39"/>
</dbReference>
<dbReference type="InterPro" id="IPR017871">
    <property type="entry name" value="ABC_transporter-like_CS"/>
</dbReference>
<evidence type="ECO:0000259" key="11">
    <source>
        <dbReference type="PROSITE" id="PS50893"/>
    </source>
</evidence>
<name>Q312C9_OLEA2</name>
<dbReference type="CDD" id="cd03245">
    <property type="entry name" value="ABCC_bacteriocin_exporters"/>
    <property type="match status" value="1"/>
</dbReference>
<dbReference type="STRING" id="207559.Dde_1418"/>
<sequence length="745" mass="81887">MRQDSADHGGAGERPSAPEHFAPSPKNVDYEHALLRSLCTMFRLLGKPVSINVLKSFLPVRQGELKPAACIRSASHAGMDARMVLRKSVADISVLTLPCILLLKGGHSCVLTAVDDEEATVIFPESGEREQQVPLERLENEFAGYAMYCKLHKRLDKRASSIKLLKTKRWFWGTIWNFMPIYKHVIVASLVTNLLVIASPLFFMNVYDRVVPNNALETLWVLAVGIIIAYTFDFLLRNLRSYFVDVAGRNADIVLASRLLQHLMGMRLDNKPDSTGALANNLREFESLREFFSSTTLLALVDLPFLFIFILIIYFIGGPLAFIPAIAVPVVTIAGILLQYPFQRVVEAGYKEAAQKNALLIEIINGLETVKTSQAEGRMQHLWERVVGMSAESNQQAKRLANLSVTFSFLSAQLVSVGIIVWGVYLIADGRLTMGALIGCNILAGRAMAPLSQIAAMLSRLQQSRMALKSLDMLMKAPLERSEDQTYFDYSGLSHDIRLEQLTFKYPGAERYALENVNLHIRPGERVGVIGKMGSGKSTLGRLCVGLYQPVEGAVKVGGVDIRQLDVADLRARTGYVSQDNYLFYGSVRDNIALGQPDLDDRMILRAATLAGVTEFVRTHPAGFGMPVGERGMALSGGQRQAVVIARALLHDPEILIMDEPSSNMDNSAEYNLKKRLASIIAGKTLILVTHRMSMLDLVDRLVVLDHGKVVADGPKDKVLEALASEQVRTAAPAGMARGGAAARA</sequence>
<feature type="compositionally biased region" description="Basic and acidic residues" evidence="9">
    <location>
        <begin position="1"/>
        <end position="11"/>
    </location>
</feature>
<dbReference type="SUPFAM" id="SSF90123">
    <property type="entry name" value="ABC transporter transmembrane region"/>
    <property type="match status" value="1"/>
</dbReference>
<dbReference type="PROSITE" id="PS50990">
    <property type="entry name" value="PEPTIDASE_C39"/>
    <property type="match status" value="1"/>
</dbReference>
<feature type="transmembrane region" description="Helical" evidence="10">
    <location>
        <begin position="219"/>
        <end position="236"/>
    </location>
</feature>
<keyword evidence="15" id="KW-1185">Reference proteome</keyword>
<evidence type="ECO:0000256" key="4">
    <source>
        <dbReference type="ARBA" id="ARBA00022692"/>
    </source>
</evidence>
<dbReference type="GO" id="GO:0006508">
    <property type="term" value="P:proteolysis"/>
    <property type="evidence" value="ECO:0007669"/>
    <property type="project" value="InterPro"/>
</dbReference>
<evidence type="ECO:0000256" key="3">
    <source>
        <dbReference type="ARBA" id="ARBA00022475"/>
    </source>
</evidence>